<protein>
    <recommendedName>
        <fullName evidence="4">Hemolysin activation protein</fullName>
    </recommendedName>
</protein>
<evidence type="ECO:0000313" key="3">
    <source>
        <dbReference type="Proteomes" id="UP000255291"/>
    </source>
</evidence>
<dbReference type="EMBL" id="QRBW01000019">
    <property type="protein sequence ID" value="RDT59765.1"/>
    <property type="molecule type" value="Genomic_DNA"/>
</dbReference>
<evidence type="ECO:0000256" key="1">
    <source>
        <dbReference type="ARBA" id="ARBA00010526"/>
    </source>
</evidence>
<dbReference type="InterPro" id="IPR036666">
    <property type="entry name" value="HHA_sf"/>
</dbReference>
<sequence length="42" mass="5168">MKTKLHDYEFQSTLAPVDHRKAEIALNRYFDKVPKDAWRYER</sequence>
<reference evidence="2 3" key="1">
    <citation type="submission" date="2018-07" db="EMBL/GenBank/DDBJ databases">
        <title>The use of a cohorting ward and systematic surveillance cultures for the control of a Klebsiella pneumoniae carbapenemase (KPC)-producing Enterobacteriaceae outbreak.</title>
        <authorList>
            <person name="Doi Y."/>
        </authorList>
    </citation>
    <scope>NUCLEOTIDE SEQUENCE [LARGE SCALE GENOMIC DNA]</scope>
    <source>
        <strain evidence="2 3">1-RC-17-04017</strain>
    </source>
</reference>
<comment type="caution">
    <text evidence="2">The sequence shown here is derived from an EMBL/GenBank/DDBJ whole genome shotgun (WGS) entry which is preliminary data.</text>
</comment>
<evidence type="ECO:0000313" key="2">
    <source>
        <dbReference type="EMBL" id="RDT59765.1"/>
    </source>
</evidence>
<dbReference type="SUPFAM" id="SSF68989">
    <property type="entry name" value="Hemolysin expression modulating protein HHA"/>
    <property type="match status" value="1"/>
</dbReference>
<proteinExistence type="inferred from homology"/>
<name>A0ABD7GWH2_9ENTR</name>
<evidence type="ECO:0008006" key="4">
    <source>
        <dbReference type="Google" id="ProtNLM"/>
    </source>
</evidence>
<gene>
    <name evidence="2" type="ORF">DXF87_11730</name>
</gene>
<dbReference type="InterPro" id="IPR007985">
    <property type="entry name" value="Hemolysn_expr_modulating_HHA"/>
</dbReference>
<dbReference type="Proteomes" id="UP000255291">
    <property type="component" value="Unassembled WGS sequence"/>
</dbReference>
<dbReference type="Pfam" id="PF05321">
    <property type="entry name" value="HHA"/>
    <property type="match status" value="1"/>
</dbReference>
<accession>A0ABD7GWH2</accession>
<comment type="similarity">
    <text evidence="1">Belongs to the Hha/YmoA/Cnu family.</text>
</comment>
<organism evidence="2 3">
    <name type="scientific">Enterobacter roggenkampii</name>
    <dbReference type="NCBI Taxonomy" id="1812935"/>
    <lineage>
        <taxon>Bacteria</taxon>
        <taxon>Pseudomonadati</taxon>
        <taxon>Pseudomonadota</taxon>
        <taxon>Gammaproteobacteria</taxon>
        <taxon>Enterobacterales</taxon>
        <taxon>Enterobacteriaceae</taxon>
        <taxon>Enterobacter</taxon>
        <taxon>Enterobacter cloacae complex</taxon>
    </lineage>
</organism>
<dbReference type="Gene3D" id="1.20.1280.40">
    <property type="entry name" value="HHA"/>
    <property type="match status" value="1"/>
</dbReference>
<dbReference type="AlphaFoldDB" id="A0ABD7GWH2"/>